<dbReference type="PIRSF" id="PIRSF038991">
    <property type="entry name" value="Protein_AbrB"/>
    <property type="match status" value="1"/>
</dbReference>
<keyword evidence="1" id="KW-0812">Transmembrane</keyword>
<dbReference type="NCBIfam" id="TIGR03082">
    <property type="entry name" value="Gneg_AbrB_dup"/>
    <property type="match status" value="2"/>
</dbReference>
<dbReference type="Pfam" id="PF05145">
    <property type="entry name" value="AbrB"/>
    <property type="match status" value="1"/>
</dbReference>
<dbReference type="PANTHER" id="PTHR38457">
    <property type="entry name" value="REGULATOR ABRB-RELATED"/>
    <property type="match status" value="1"/>
</dbReference>
<accession>A0A285CJY7</accession>
<feature type="transmembrane region" description="Helical" evidence="1">
    <location>
        <begin position="265"/>
        <end position="292"/>
    </location>
</feature>
<reference evidence="2 3" key="1">
    <citation type="submission" date="2017-08" db="EMBL/GenBank/DDBJ databases">
        <authorList>
            <person name="de Groot N.N."/>
        </authorList>
    </citation>
    <scope>NUCLEOTIDE SEQUENCE [LARGE SCALE GENOMIC DNA]</scope>
    <source>
        <strain evidence="2 3">JC228</strain>
    </source>
</reference>
<dbReference type="AlphaFoldDB" id="A0A285CJY7"/>
<dbReference type="GO" id="GO:0016020">
    <property type="term" value="C:membrane"/>
    <property type="evidence" value="ECO:0007669"/>
    <property type="project" value="InterPro"/>
</dbReference>
<dbReference type="OrthoDB" id="5460360at2"/>
<feature type="transmembrane region" description="Helical" evidence="1">
    <location>
        <begin position="109"/>
        <end position="128"/>
    </location>
</feature>
<dbReference type="PANTHER" id="PTHR38457:SF1">
    <property type="entry name" value="REGULATOR ABRB-RELATED"/>
    <property type="match status" value="1"/>
</dbReference>
<evidence type="ECO:0000313" key="3">
    <source>
        <dbReference type="Proteomes" id="UP000219546"/>
    </source>
</evidence>
<evidence type="ECO:0000256" key="1">
    <source>
        <dbReference type="SAM" id="Phobius"/>
    </source>
</evidence>
<dbReference type="InterPro" id="IPR017516">
    <property type="entry name" value="AbrB_dup"/>
</dbReference>
<dbReference type="EMBL" id="OAOP01000001">
    <property type="protein sequence ID" value="SNX67323.1"/>
    <property type="molecule type" value="Genomic_DNA"/>
</dbReference>
<feature type="transmembrane region" description="Helical" evidence="1">
    <location>
        <begin position="212"/>
        <end position="230"/>
    </location>
</feature>
<keyword evidence="3" id="KW-1185">Reference proteome</keyword>
<name>A0A285CJY7_9BACI</name>
<proteinExistence type="predicted"/>
<keyword evidence="1" id="KW-1133">Transmembrane helix</keyword>
<dbReference type="InterPro" id="IPR007820">
    <property type="entry name" value="AbrB_fam"/>
</dbReference>
<feature type="transmembrane region" description="Helical" evidence="1">
    <location>
        <begin position="189"/>
        <end position="205"/>
    </location>
</feature>
<protein>
    <recommendedName>
        <fullName evidence="4">AbrB family transcriptional regulator</fullName>
    </recommendedName>
</protein>
<feature type="transmembrane region" description="Helical" evidence="1">
    <location>
        <begin position="140"/>
        <end position="161"/>
    </location>
</feature>
<evidence type="ECO:0008006" key="4">
    <source>
        <dbReference type="Google" id="ProtNLM"/>
    </source>
</evidence>
<dbReference type="GO" id="GO:0010468">
    <property type="term" value="P:regulation of gene expression"/>
    <property type="evidence" value="ECO:0007669"/>
    <property type="project" value="InterPro"/>
</dbReference>
<sequence>MRLKPFLITLLIAVTAGFIFNQVGMFLPWMLGPLFSLAFIKFFYKGSLYWPISFRNFGLLILGVQLGSSFTKEAALLMVTQLPIMLVTTVLIIGFSVATAFVLKRWTDLTYSTVLLGSFPGGLSQMVLLGEETKDADEAVIAFMQTFRVMMVITIVPWLIFHVVAKGQEVPVLASADVTFRYLPEIDPMALFWLIAGLPVLIWAAKKISFPIPYLLMPLLLVGILNIVGFPSPSMPTLWIDGAQLLFGTYLGVKMKFDKEHFSFKMLSICFILNLLLIGFCILLAEGLFALFQLPFNEMFLSTAPGGIAEMAVTAIAVEADISTVTSFHLFRIFMILLIATPLMKFLFAERDIVPQEQESRKRMHV</sequence>
<evidence type="ECO:0000313" key="2">
    <source>
        <dbReference type="EMBL" id="SNX67323.1"/>
    </source>
</evidence>
<keyword evidence="1" id="KW-0472">Membrane</keyword>
<dbReference type="RefSeq" id="WP_097157126.1">
    <property type="nucleotide sequence ID" value="NZ_JBEPMQ010000003.1"/>
</dbReference>
<gene>
    <name evidence="2" type="ORF">SAMN05877753_101642</name>
</gene>
<dbReference type="Proteomes" id="UP000219546">
    <property type="component" value="Unassembled WGS sequence"/>
</dbReference>
<organism evidence="2 3">
    <name type="scientific">Bacillus oleivorans</name>
    <dbReference type="NCBI Taxonomy" id="1448271"/>
    <lineage>
        <taxon>Bacteria</taxon>
        <taxon>Bacillati</taxon>
        <taxon>Bacillota</taxon>
        <taxon>Bacilli</taxon>
        <taxon>Bacillales</taxon>
        <taxon>Bacillaceae</taxon>
        <taxon>Bacillus</taxon>
    </lineage>
</organism>
<feature type="transmembrane region" description="Helical" evidence="1">
    <location>
        <begin position="330"/>
        <end position="348"/>
    </location>
</feature>
<feature type="transmembrane region" description="Helical" evidence="1">
    <location>
        <begin position="82"/>
        <end position="103"/>
    </location>
</feature>